<dbReference type="VEuPathDB" id="FungiDB:GGTG_13818"/>
<dbReference type="EMBL" id="GL385452">
    <property type="protein sequence ID" value="EJT68607.1"/>
    <property type="molecule type" value="Genomic_DNA"/>
</dbReference>
<evidence type="ECO:0000313" key="3">
    <source>
        <dbReference type="Proteomes" id="UP000006039"/>
    </source>
</evidence>
<reference evidence="1" key="2">
    <citation type="submission" date="2010-07" db="EMBL/GenBank/DDBJ databases">
        <authorList>
            <consortium name="The Broad Institute Genome Sequencing Platform"/>
            <consortium name="Broad Institute Genome Sequencing Center for Infectious Disease"/>
            <person name="Ma L.-J."/>
            <person name="Dead R."/>
            <person name="Young S."/>
            <person name="Zeng Q."/>
            <person name="Koehrsen M."/>
            <person name="Alvarado L."/>
            <person name="Berlin A."/>
            <person name="Chapman S.B."/>
            <person name="Chen Z."/>
            <person name="Freedman E."/>
            <person name="Gellesch M."/>
            <person name="Goldberg J."/>
            <person name="Griggs A."/>
            <person name="Gujja S."/>
            <person name="Heilman E.R."/>
            <person name="Heiman D."/>
            <person name="Hepburn T."/>
            <person name="Howarth C."/>
            <person name="Jen D."/>
            <person name="Larson L."/>
            <person name="Mehta T."/>
            <person name="Neiman D."/>
            <person name="Pearson M."/>
            <person name="Roberts A."/>
            <person name="Saif S."/>
            <person name="Shea T."/>
            <person name="Shenoy N."/>
            <person name="Sisk P."/>
            <person name="Stolte C."/>
            <person name="Sykes S."/>
            <person name="Walk T."/>
            <person name="White J."/>
            <person name="Yandava C."/>
            <person name="Haas B."/>
            <person name="Nusbaum C."/>
            <person name="Birren B."/>
        </authorList>
    </citation>
    <scope>NUCLEOTIDE SEQUENCE</scope>
    <source>
        <strain evidence="1">R3-111a-1</strain>
    </source>
</reference>
<accession>J3PJX7</accession>
<sequence>MGRPRDPERLVLEISRKATCPSTSVTCVETLELELAARLLHPRRPSLFPSTECLAVAAAGRHNPVAGASPQ</sequence>
<keyword evidence="3" id="KW-1185">Reference proteome</keyword>
<reference evidence="2" key="4">
    <citation type="journal article" date="2015" name="G3 (Bethesda)">
        <title>Genome sequences of three phytopathogenic species of the Magnaporthaceae family of fungi.</title>
        <authorList>
            <person name="Okagaki L.H."/>
            <person name="Nunes C.C."/>
            <person name="Sailsbery J."/>
            <person name="Clay B."/>
            <person name="Brown D."/>
            <person name="John T."/>
            <person name="Oh Y."/>
            <person name="Young N."/>
            <person name="Fitzgerald M."/>
            <person name="Haas B.J."/>
            <person name="Zeng Q."/>
            <person name="Young S."/>
            <person name="Adiconis X."/>
            <person name="Fan L."/>
            <person name="Levin J.Z."/>
            <person name="Mitchell T.K."/>
            <person name="Okubara P.A."/>
            <person name="Farman M.L."/>
            <person name="Kohn L.M."/>
            <person name="Birren B."/>
            <person name="Ma L.-J."/>
            <person name="Dean R.A."/>
        </authorList>
    </citation>
    <scope>NUCLEOTIDE SEQUENCE</scope>
    <source>
        <strain evidence="2">R3-111a-1</strain>
    </source>
</reference>
<dbReference type="Proteomes" id="UP000006039">
    <property type="component" value="Unassembled WGS sequence"/>
</dbReference>
<name>J3PJX7_GAET3</name>
<protein>
    <submittedName>
        <fullName evidence="1 2">Uncharacterized protein</fullName>
    </submittedName>
</protein>
<organism evidence="1">
    <name type="scientific">Gaeumannomyces tritici (strain R3-111a-1)</name>
    <name type="common">Wheat and barley take-all root rot fungus</name>
    <name type="synonym">Gaeumannomyces graminis var. tritici</name>
    <dbReference type="NCBI Taxonomy" id="644352"/>
    <lineage>
        <taxon>Eukaryota</taxon>
        <taxon>Fungi</taxon>
        <taxon>Dikarya</taxon>
        <taxon>Ascomycota</taxon>
        <taxon>Pezizomycotina</taxon>
        <taxon>Sordariomycetes</taxon>
        <taxon>Sordariomycetidae</taxon>
        <taxon>Magnaporthales</taxon>
        <taxon>Magnaporthaceae</taxon>
        <taxon>Gaeumannomyces</taxon>
    </lineage>
</organism>
<dbReference type="AlphaFoldDB" id="J3PJX7"/>
<proteinExistence type="predicted"/>
<dbReference type="GeneID" id="20354276"/>
<gene>
    <name evidence="2" type="primary">20354276</name>
    <name evidence="1" type="ORF">GGTG_13818</name>
</gene>
<dbReference type="EnsemblFungi" id="EJT68607">
    <property type="protein sequence ID" value="EJT68607"/>
    <property type="gene ID" value="GGTG_13818"/>
</dbReference>
<reference evidence="1" key="3">
    <citation type="submission" date="2010-09" db="EMBL/GenBank/DDBJ databases">
        <title>Annotation of Gaeumannomyces graminis var. tritici R3-111a-1.</title>
        <authorList>
            <consortium name="The Broad Institute Genome Sequencing Platform"/>
            <person name="Ma L.-J."/>
            <person name="Dead R."/>
            <person name="Young S.K."/>
            <person name="Zeng Q."/>
            <person name="Gargeya S."/>
            <person name="Fitzgerald M."/>
            <person name="Haas B."/>
            <person name="Abouelleil A."/>
            <person name="Alvarado L."/>
            <person name="Arachchi H.M."/>
            <person name="Berlin A."/>
            <person name="Brown A."/>
            <person name="Chapman S.B."/>
            <person name="Chen Z."/>
            <person name="Dunbar C."/>
            <person name="Freedman E."/>
            <person name="Gearin G."/>
            <person name="Gellesch M."/>
            <person name="Goldberg J."/>
            <person name="Griggs A."/>
            <person name="Gujja S."/>
            <person name="Heiman D."/>
            <person name="Howarth C."/>
            <person name="Larson L."/>
            <person name="Lui A."/>
            <person name="MacDonald P.J.P."/>
            <person name="Mehta T."/>
            <person name="Montmayeur A."/>
            <person name="Murphy C."/>
            <person name="Neiman D."/>
            <person name="Pearson M."/>
            <person name="Priest M."/>
            <person name="Roberts A."/>
            <person name="Saif S."/>
            <person name="Shea T."/>
            <person name="Shenoy N."/>
            <person name="Sisk P."/>
            <person name="Stolte C."/>
            <person name="Sykes S."/>
            <person name="Yandava C."/>
            <person name="Wortman J."/>
            <person name="Nusbaum C."/>
            <person name="Birren B."/>
        </authorList>
    </citation>
    <scope>NUCLEOTIDE SEQUENCE</scope>
    <source>
        <strain evidence="1">R3-111a-1</strain>
    </source>
</reference>
<dbReference type="HOGENOM" id="CLU_2740168_0_0_1"/>
<dbReference type="RefSeq" id="XP_009230003.1">
    <property type="nucleotide sequence ID" value="XM_009231739.1"/>
</dbReference>
<reference evidence="2" key="5">
    <citation type="submission" date="2018-04" db="UniProtKB">
        <authorList>
            <consortium name="EnsemblFungi"/>
        </authorList>
    </citation>
    <scope>IDENTIFICATION</scope>
    <source>
        <strain evidence="2">R3-111a-1</strain>
    </source>
</reference>
<evidence type="ECO:0000313" key="1">
    <source>
        <dbReference type="EMBL" id="EJT68607.1"/>
    </source>
</evidence>
<reference evidence="3" key="1">
    <citation type="submission" date="2010-07" db="EMBL/GenBank/DDBJ databases">
        <title>The genome sequence of Gaeumannomyces graminis var. tritici strain R3-111a-1.</title>
        <authorList>
            <consortium name="The Broad Institute Genome Sequencing Platform"/>
            <person name="Ma L.-J."/>
            <person name="Dead R."/>
            <person name="Young S."/>
            <person name="Zeng Q."/>
            <person name="Koehrsen M."/>
            <person name="Alvarado L."/>
            <person name="Berlin A."/>
            <person name="Chapman S.B."/>
            <person name="Chen Z."/>
            <person name="Freedman E."/>
            <person name="Gellesch M."/>
            <person name="Goldberg J."/>
            <person name="Griggs A."/>
            <person name="Gujja S."/>
            <person name="Heilman E.R."/>
            <person name="Heiman D."/>
            <person name="Hepburn T."/>
            <person name="Howarth C."/>
            <person name="Jen D."/>
            <person name="Larson L."/>
            <person name="Mehta T."/>
            <person name="Neiman D."/>
            <person name="Pearson M."/>
            <person name="Roberts A."/>
            <person name="Saif S."/>
            <person name="Shea T."/>
            <person name="Shenoy N."/>
            <person name="Sisk P."/>
            <person name="Stolte C."/>
            <person name="Sykes S."/>
            <person name="Walk T."/>
            <person name="White J."/>
            <person name="Yandava C."/>
            <person name="Haas B."/>
            <person name="Nusbaum C."/>
            <person name="Birren B."/>
        </authorList>
    </citation>
    <scope>NUCLEOTIDE SEQUENCE [LARGE SCALE GENOMIC DNA]</scope>
    <source>
        <strain evidence="3">R3-111a-1</strain>
    </source>
</reference>
<evidence type="ECO:0000313" key="2">
    <source>
        <dbReference type="EnsemblFungi" id="EJT68607"/>
    </source>
</evidence>